<evidence type="ECO:0000256" key="2">
    <source>
        <dbReference type="ARBA" id="ARBA00023125"/>
    </source>
</evidence>
<dbReference type="GO" id="GO:0000976">
    <property type="term" value="F:transcription cis-regulatory region binding"/>
    <property type="evidence" value="ECO:0007669"/>
    <property type="project" value="TreeGrafter"/>
</dbReference>
<dbReference type="GO" id="GO:0003700">
    <property type="term" value="F:DNA-binding transcription factor activity"/>
    <property type="evidence" value="ECO:0007669"/>
    <property type="project" value="TreeGrafter"/>
</dbReference>
<dbReference type="InterPro" id="IPR046335">
    <property type="entry name" value="LacI/GalR-like_sensor"/>
</dbReference>
<gene>
    <name evidence="6" type="ORF">LF65_05975</name>
</gene>
<evidence type="ECO:0000256" key="3">
    <source>
        <dbReference type="ARBA" id="ARBA00023163"/>
    </source>
</evidence>
<name>A0A126SNU2_CLOBE</name>
<dbReference type="InterPro" id="IPR028082">
    <property type="entry name" value="Peripla_BP_I"/>
</dbReference>
<dbReference type="Proteomes" id="UP000031866">
    <property type="component" value="Chromosome"/>
</dbReference>
<dbReference type="InterPro" id="IPR010982">
    <property type="entry name" value="Lambda_DNA-bd_dom_sf"/>
</dbReference>
<reference evidence="7" key="1">
    <citation type="submission" date="2014-12" db="EMBL/GenBank/DDBJ databases">
        <title>Genome sequence of Clostridium beijerinckii strain 59B.</title>
        <authorList>
            <person name="Little G.T."/>
            <person name="Minton N.P."/>
        </authorList>
    </citation>
    <scope>NUCLEOTIDE SEQUENCE [LARGE SCALE GENOMIC DNA]</scope>
    <source>
        <strain evidence="7">59B</strain>
    </source>
</reference>
<evidence type="ECO:0000259" key="5">
    <source>
        <dbReference type="PROSITE" id="PS50943"/>
    </source>
</evidence>
<dbReference type="CDD" id="cd01392">
    <property type="entry name" value="HTH_LacI"/>
    <property type="match status" value="1"/>
</dbReference>
<dbReference type="RefSeq" id="WP_061114810.1">
    <property type="nucleotide sequence ID" value="NZ_CP010086.2"/>
</dbReference>
<dbReference type="Pfam" id="PF13377">
    <property type="entry name" value="Peripla_BP_3"/>
    <property type="match status" value="1"/>
</dbReference>
<keyword evidence="1" id="KW-0805">Transcription regulation</keyword>
<dbReference type="CDD" id="cd06267">
    <property type="entry name" value="PBP1_LacI_sugar_binding-like"/>
    <property type="match status" value="1"/>
</dbReference>
<dbReference type="PRINTS" id="PR00036">
    <property type="entry name" value="HTHLACI"/>
</dbReference>
<accession>A0A126SNU2</accession>
<dbReference type="PROSITE" id="PS50943">
    <property type="entry name" value="HTH_CROC1"/>
    <property type="match status" value="1"/>
</dbReference>
<dbReference type="Gene3D" id="1.10.260.40">
    <property type="entry name" value="lambda repressor-like DNA-binding domains"/>
    <property type="match status" value="1"/>
</dbReference>
<evidence type="ECO:0000313" key="7">
    <source>
        <dbReference type="Proteomes" id="UP000031866"/>
    </source>
</evidence>
<sequence>MVTLKDIAAEAGVSIMTVSNVINGNHSKVSKKTIEKIEKIIQKYNYVPNLTARSLTAKSSKIIGVIVPIKGSFNNLFKDPYISELFGIIQNVVRENGYYLMVRSVKDVSDISALLKNWNMDGAIFLMPDYDNLIYSILKENKLPMVFLDSYSKIDNIISVGINDYKGGYIATRYLINNGHRKILFAGPCHKDGIPIPQIIKRLEGYKDALLESNIEFNESLIVDVEPNYEVGINLGRSICNKEFDVSAVFTTADIMGIGIIEGAKLNGKIVPNDLSVIGFDNLLPSVYVTPKLTTISQDIESKATKAVDLLIEYIENGSVSNNKITLDVELVERQSVGQLSNLK</sequence>
<dbReference type="SUPFAM" id="SSF47413">
    <property type="entry name" value="lambda repressor-like DNA-binding domains"/>
    <property type="match status" value="1"/>
</dbReference>
<keyword evidence="2" id="KW-0238">DNA-binding</keyword>
<dbReference type="STRING" id="1520.LF65_05975"/>
<dbReference type="InterPro" id="IPR000843">
    <property type="entry name" value="HTH_LacI"/>
</dbReference>
<protein>
    <submittedName>
        <fullName evidence="6">LacI family transcriptional regulator</fullName>
    </submittedName>
</protein>
<evidence type="ECO:0000313" key="6">
    <source>
        <dbReference type="EMBL" id="AMK50358.1"/>
    </source>
</evidence>
<dbReference type="PROSITE" id="PS00356">
    <property type="entry name" value="HTH_LACI_1"/>
    <property type="match status" value="1"/>
</dbReference>
<organism evidence="6 7">
    <name type="scientific">Clostridium beijerinckii</name>
    <name type="common">Clostridium MP</name>
    <dbReference type="NCBI Taxonomy" id="1520"/>
    <lineage>
        <taxon>Bacteria</taxon>
        <taxon>Bacillati</taxon>
        <taxon>Bacillota</taxon>
        <taxon>Clostridia</taxon>
        <taxon>Eubacteriales</taxon>
        <taxon>Clostridiaceae</taxon>
        <taxon>Clostridium</taxon>
    </lineage>
</organism>
<dbReference type="SMART" id="SM00354">
    <property type="entry name" value="HTH_LACI"/>
    <property type="match status" value="1"/>
</dbReference>
<evidence type="ECO:0000259" key="4">
    <source>
        <dbReference type="PROSITE" id="PS50932"/>
    </source>
</evidence>
<proteinExistence type="predicted"/>
<feature type="domain" description="HTH cro/C1-type" evidence="5">
    <location>
        <begin position="3"/>
        <end position="47"/>
    </location>
</feature>
<dbReference type="PROSITE" id="PS50932">
    <property type="entry name" value="HTH_LACI_2"/>
    <property type="match status" value="1"/>
</dbReference>
<dbReference type="EMBL" id="CP010086">
    <property type="protein sequence ID" value="AMK50358.1"/>
    <property type="molecule type" value="Genomic_DNA"/>
</dbReference>
<dbReference type="SUPFAM" id="SSF53822">
    <property type="entry name" value="Periplasmic binding protein-like I"/>
    <property type="match status" value="1"/>
</dbReference>
<dbReference type="Pfam" id="PF00356">
    <property type="entry name" value="LacI"/>
    <property type="match status" value="1"/>
</dbReference>
<dbReference type="AlphaFoldDB" id="A0A126SNU2"/>
<keyword evidence="3" id="KW-0804">Transcription</keyword>
<dbReference type="OrthoDB" id="9796186at2"/>
<dbReference type="PANTHER" id="PTHR30146">
    <property type="entry name" value="LACI-RELATED TRANSCRIPTIONAL REPRESSOR"/>
    <property type="match status" value="1"/>
</dbReference>
<dbReference type="KEGG" id="cbei:LF65_05975"/>
<evidence type="ECO:0000256" key="1">
    <source>
        <dbReference type="ARBA" id="ARBA00023015"/>
    </source>
</evidence>
<dbReference type="PANTHER" id="PTHR30146:SF24">
    <property type="entry name" value="XYLOSE OPERON REGULATORY PROTEIN"/>
    <property type="match status" value="1"/>
</dbReference>
<dbReference type="InterPro" id="IPR001387">
    <property type="entry name" value="Cro/C1-type_HTH"/>
</dbReference>
<feature type="domain" description="HTH lacI-type" evidence="4">
    <location>
        <begin position="2"/>
        <end position="57"/>
    </location>
</feature>
<dbReference type="Gene3D" id="3.40.50.2300">
    <property type="match status" value="2"/>
</dbReference>